<proteinExistence type="predicted"/>
<reference evidence="3 4" key="1">
    <citation type="submission" date="2015-11" db="EMBL/GenBank/DDBJ databases">
        <title>The limits of bacterial species coexistence and the symbiotic plasmid transference in sympatric Rhizobium populations.</title>
        <authorList>
            <person name="Perez-Carrascal O.M."/>
            <person name="VanInsberghe D."/>
            <person name="Juarez S."/>
            <person name="Polz M.F."/>
            <person name="Vinuesa P."/>
            <person name="Gonzalez V."/>
        </authorList>
    </citation>
    <scope>NUCLEOTIDE SEQUENCE [LARGE SCALE GENOMIC DNA]</scope>
    <source>
        <strain evidence="3 4">N771</strain>
        <plasmid evidence="3 4">pRphaN771e</plasmid>
    </source>
</reference>
<accession>A0ABM6CLJ7</accession>
<feature type="region of interest" description="Disordered" evidence="1">
    <location>
        <begin position="1"/>
        <end position="20"/>
    </location>
</feature>
<evidence type="ECO:0000259" key="2">
    <source>
        <dbReference type="Pfam" id="PF19993"/>
    </source>
</evidence>
<dbReference type="InterPro" id="IPR027417">
    <property type="entry name" value="P-loop_NTPase"/>
</dbReference>
<dbReference type="Proteomes" id="UP000078551">
    <property type="component" value="Plasmid pRphaN771e"/>
</dbReference>
<feature type="domain" description="Double-GTPase 2" evidence="2">
    <location>
        <begin position="78"/>
        <end position="299"/>
    </location>
</feature>
<dbReference type="SUPFAM" id="SSF52540">
    <property type="entry name" value="P-loop containing nucleoside triphosphate hydrolases"/>
    <property type="match status" value="1"/>
</dbReference>
<dbReference type="InterPro" id="IPR045528">
    <property type="entry name" value="DO-GTPase2"/>
</dbReference>
<feature type="compositionally biased region" description="Polar residues" evidence="1">
    <location>
        <begin position="1"/>
        <end position="14"/>
    </location>
</feature>
<keyword evidence="4" id="KW-1185">Reference proteome</keyword>
<evidence type="ECO:0000313" key="3">
    <source>
        <dbReference type="EMBL" id="ANL89223.1"/>
    </source>
</evidence>
<gene>
    <name evidence="3" type="ORF">AMC81_PE00980</name>
</gene>
<organism evidence="3 4">
    <name type="scientific">Rhizobium phaseoli</name>
    <dbReference type="NCBI Taxonomy" id="396"/>
    <lineage>
        <taxon>Bacteria</taxon>
        <taxon>Pseudomonadati</taxon>
        <taxon>Pseudomonadota</taxon>
        <taxon>Alphaproteobacteria</taxon>
        <taxon>Hyphomicrobiales</taxon>
        <taxon>Rhizobiaceae</taxon>
        <taxon>Rhizobium/Agrobacterium group</taxon>
        <taxon>Rhizobium</taxon>
    </lineage>
</organism>
<sequence>MGTDNTTNQETANSPDLVADVSVEDRIAKELGSFGNESDLHPEEQTPDPLLSGISLYPGVELGIEDMAALMREEPSQLIAILGPQNAGKTLYLVALYLICACGQAADFGYEFAGSLTLPGFEDRARNSRRWRIGEIPAKMSVHTRVGDSRGPGFMHLDLLHNETSSIKRLFLSDLPGEWTTQLIDAAHLSERFSFLGRADVICLMIEATSLVGPLRHAEVERQRMLIDRIKGIVAPDGRKMAIIATKGDVVKLRQPQALQDIADYASNAGFQTTAMTVASVSSDEEIESGAGIFESLIWMLSATDQDRVTSVFPARAPDRLFGWTPIMAGSPSLD</sequence>
<name>A0ABM6CLJ7_9HYPH</name>
<protein>
    <recommendedName>
        <fullName evidence="2">Double-GTPase 2 domain-containing protein</fullName>
    </recommendedName>
</protein>
<keyword evidence="3" id="KW-0614">Plasmid</keyword>
<evidence type="ECO:0000313" key="4">
    <source>
        <dbReference type="Proteomes" id="UP000078551"/>
    </source>
</evidence>
<dbReference type="RefSeq" id="WP_064832839.1">
    <property type="nucleotide sequence ID" value="NZ_CP013546.1"/>
</dbReference>
<evidence type="ECO:0000256" key="1">
    <source>
        <dbReference type="SAM" id="MobiDB-lite"/>
    </source>
</evidence>
<dbReference type="EMBL" id="CP013573">
    <property type="protein sequence ID" value="ANL89223.1"/>
    <property type="molecule type" value="Genomic_DNA"/>
</dbReference>
<dbReference type="Pfam" id="PF19993">
    <property type="entry name" value="DO-GTPase2"/>
    <property type="match status" value="1"/>
</dbReference>
<dbReference type="Gene3D" id="3.40.50.300">
    <property type="entry name" value="P-loop containing nucleotide triphosphate hydrolases"/>
    <property type="match status" value="1"/>
</dbReference>
<geneLocation type="plasmid" evidence="3 4">
    <name>pRphaN771e</name>
</geneLocation>